<dbReference type="EMBL" id="CP119877">
    <property type="protein sequence ID" value="WFD33398.1"/>
    <property type="molecule type" value="Genomic_DNA"/>
</dbReference>
<proteinExistence type="inferred from homology"/>
<accession>A0AAF0EVH7</accession>
<evidence type="ECO:0008006" key="6">
    <source>
        <dbReference type="Google" id="ProtNLM"/>
    </source>
</evidence>
<dbReference type="AlphaFoldDB" id="A0AAF0EVH7"/>
<evidence type="ECO:0000256" key="2">
    <source>
        <dbReference type="ARBA" id="ARBA00043974"/>
    </source>
</evidence>
<keyword evidence="5" id="KW-1185">Reference proteome</keyword>
<sequence>MHIVPAPMRSHDQTSQASTAHPETGAHDAMRHGLRSIRAETAAASTHPLEHRLENWDATQRAWRQQIHRDTFGIAMPLRTSMERRIAGHTNHFPARAVAAVHLDVLDGRDESLEPVDFLPSGIALGGSYDDIHAPMERKLRL</sequence>
<keyword evidence="1" id="KW-0143">Chaperone</keyword>
<comment type="similarity">
    <text evidence="2">Belongs to the POMP/UMP1 family.</text>
</comment>
<gene>
    <name evidence="4" type="ORF">MCUN1_000211</name>
</gene>
<dbReference type="GO" id="GO:0043248">
    <property type="term" value="P:proteasome assembly"/>
    <property type="evidence" value="ECO:0007669"/>
    <property type="project" value="InterPro"/>
</dbReference>
<protein>
    <recommendedName>
        <fullName evidence="6">Proteasome maturation factor UMP1</fullName>
    </recommendedName>
</protein>
<dbReference type="GO" id="GO:0005737">
    <property type="term" value="C:cytoplasm"/>
    <property type="evidence" value="ECO:0007669"/>
    <property type="project" value="TreeGrafter"/>
</dbReference>
<reference evidence="4" key="1">
    <citation type="submission" date="2023-03" db="EMBL/GenBank/DDBJ databases">
        <title>Mating type loci evolution in Malassezia.</title>
        <authorList>
            <person name="Coelho M.A."/>
        </authorList>
    </citation>
    <scope>NUCLEOTIDE SEQUENCE</scope>
    <source>
        <strain evidence="4">CBS 11721</strain>
    </source>
</reference>
<evidence type="ECO:0000256" key="3">
    <source>
        <dbReference type="SAM" id="MobiDB-lite"/>
    </source>
</evidence>
<evidence type="ECO:0000313" key="5">
    <source>
        <dbReference type="Proteomes" id="UP001219933"/>
    </source>
</evidence>
<dbReference type="Pfam" id="PF05348">
    <property type="entry name" value="UMP1"/>
    <property type="match status" value="1"/>
</dbReference>
<dbReference type="PANTHER" id="PTHR12828">
    <property type="entry name" value="PROTEASOME MATURATION PROTEIN UMP1"/>
    <property type="match status" value="1"/>
</dbReference>
<dbReference type="InterPro" id="IPR008012">
    <property type="entry name" value="Ump1"/>
</dbReference>
<name>A0AAF0EVH7_9BASI</name>
<feature type="region of interest" description="Disordered" evidence="3">
    <location>
        <begin position="1"/>
        <end position="28"/>
    </location>
</feature>
<evidence type="ECO:0000256" key="1">
    <source>
        <dbReference type="ARBA" id="ARBA00023186"/>
    </source>
</evidence>
<dbReference type="PANTHER" id="PTHR12828:SF3">
    <property type="entry name" value="PROTEASOME MATURATION PROTEIN"/>
    <property type="match status" value="1"/>
</dbReference>
<dbReference type="GO" id="GO:0005634">
    <property type="term" value="C:nucleus"/>
    <property type="evidence" value="ECO:0007669"/>
    <property type="project" value="TreeGrafter"/>
</dbReference>
<evidence type="ECO:0000313" key="4">
    <source>
        <dbReference type="EMBL" id="WFD33398.1"/>
    </source>
</evidence>
<dbReference type="Proteomes" id="UP001219933">
    <property type="component" value="Chromosome 1"/>
</dbReference>
<organism evidence="4 5">
    <name type="scientific">Malassezia cuniculi</name>
    <dbReference type="NCBI Taxonomy" id="948313"/>
    <lineage>
        <taxon>Eukaryota</taxon>
        <taxon>Fungi</taxon>
        <taxon>Dikarya</taxon>
        <taxon>Basidiomycota</taxon>
        <taxon>Ustilaginomycotina</taxon>
        <taxon>Malasseziomycetes</taxon>
        <taxon>Malasseziales</taxon>
        <taxon>Malasseziaceae</taxon>
        <taxon>Malassezia</taxon>
    </lineage>
</organism>